<dbReference type="GO" id="GO:0033592">
    <property type="term" value="F:RNA strand annealing activity"/>
    <property type="evidence" value="ECO:0007669"/>
    <property type="project" value="TreeGrafter"/>
</dbReference>
<keyword evidence="4" id="KW-0378">Hydrolase</keyword>
<proteinExistence type="inferred from homology"/>
<evidence type="ECO:0000256" key="11">
    <source>
        <dbReference type="SAM" id="MobiDB-lite"/>
    </source>
</evidence>
<evidence type="ECO:0000256" key="7">
    <source>
        <dbReference type="ARBA" id="ARBA00038437"/>
    </source>
</evidence>
<dbReference type="GO" id="GO:0016787">
    <property type="term" value="F:hydrolase activity"/>
    <property type="evidence" value="ECO:0007669"/>
    <property type="project" value="UniProtKB-KW"/>
</dbReference>
<dbReference type="SMART" id="SM00490">
    <property type="entry name" value="HELICc"/>
    <property type="match status" value="1"/>
</dbReference>
<dbReference type="FunFam" id="3.40.50.300:FF:000108">
    <property type="entry name" value="ATP-dependent RNA helicase RhlE"/>
    <property type="match status" value="1"/>
</dbReference>
<evidence type="ECO:0000256" key="3">
    <source>
        <dbReference type="ARBA" id="ARBA00022741"/>
    </source>
</evidence>
<dbReference type="EC" id="3.6.4.13" evidence="1"/>
<evidence type="ECO:0000259" key="14">
    <source>
        <dbReference type="PROSITE" id="PS51195"/>
    </source>
</evidence>
<dbReference type="CDD" id="cd00268">
    <property type="entry name" value="DEADc"/>
    <property type="match status" value="1"/>
</dbReference>
<protein>
    <recommendedName>
        <fullName evidence="9">ATP-dependent RNA helicase CshA</fullName>
        <ecNumber evidence="1">3.6.4.13</ecNumber>
    </recommendedName>
</protein>
<comment type="catalytic activity">
    <reaction evidence="8">
        <text>ATP + H2O = ADP + phosphate + H(+)</text>
        <dbReference type="Rhea" id="RHEA:13065"/>
        <dbReference type="ChEBI" id="CHEBI:15377"/>
        <dbReference type="ChEBI" id="CHEBI:15378"/>
        <dbReference type="ChEBI" id="CHEBI:30616"/>
        <dbReference type="ChEBI" id="CHEBI:43474"/>
        <dbReference type="ChEBI" id="CHEBI:456216"/>
        <dbReference type="EC" id="3.6.4.13"/>
    </reaction>
</comment>
<evidence type="ECO:0000259" key="13">
    <source>
        <dbReference type="PROSITE" id="PS51194"/>
    </source>
</evidence>
<evidence type="ECO:0000256" key="10">
    <source>
        <dbReference type="PROSITE-ProRule" id="PRU00552"/>
    </source>
</evidence>
<keyword evidence="2" id="KW-0963">Cytoplasm</keyword>
<dbReference type="EMBL" id="SUMG01000005">
    <property type="protein sequence ID" value="NBG88089.1"/>
    <property type="molecule type" value="Genomic_DNA"/>
</dbReference>
<name>A0AA43XKU0_9CLOT</name>
<evidence type="ECO:0000256" key="5">
    <source>
        <dbReference type="ARBA" id="ARBA00022806"/>
    </source>
</evidence>
<comment type="similarity">
    <text evidence="7">Belongs to the DEAD box helicase family.</text>
</comment>
<dbReference type="InterPro" id="IPR050547">
    <property type="entry name" value="DEAD_box_RNA_helicases"/>
</dbReference>
<evidence type="ECO:0000256" key="9">
    <source>
        <dbReference type="ARBA" id="ARBA00067932"/>
    </source>
</evidence>
<evidence type="ECO:0000256" key="2">
    <source>
        <dbReference type="ARBA" id="ARBA00022490"/>
    </source>
</evidence>
<dbReference type="GO" id="GO:0003724">
    <property type="term" value="F:RNA helicase activity"/>
    <property type="evidence" value="ECO:0007669"/>
    <property type="project" value="UniProtKB-EC"/>
</dbReference>
<dbReference type="Proteomes" id="UP000449710">
    <property type="component" value="Unassembled WGS sequence"/>
</dbReference>
<dbReference type="GO" id="GO:0005524">
    <property type="term" value="F:ATP binding"/>
    <property type="evidence" value="ECO:0007669"/>
    <property type="project" value="UniProtKB-KW"/>
</dbReference>
<accession>A0AA43XKU0</accession>
<dbReference type="PROSITE" id="PS51195">
    <property type="entry name" value="Q_MOTIF"/>
    <property type="match status" value="1"/>
</dbReference>
<dbReference type="InterPro" id="IPR027417">
    <property type="entry name" value="P-loop_NTPase"/>
</dbReference>
<dbReference type="SUPFAM" id="SSF52540">
    <property type="entry name" value="P-loop containing nucleoside triphosphate hydrolases"/>
    <property type="match status" value="1"/>
</dbReference>
<dbReference type="PANTHER" id="PTHR47963">
    <property type="entry name" value="DEAD-BOX ATP-DEPENDENT RNA HELICASE 47, MITOCHONDRIAL"/>
    <property type="match status" value="1"/>
</dbReference>
<dbReference type="Pfam" id="PF00270">
    <property type="entry name" value="DEAD"/>
    <property type="match status" value="1"/>
</dbReference>
<dbReference type="GO" id="GO:0005840">
    <property type="term" value="C:ribosome"/>
    <property type="evidence" value="ECO:0007669"/>
    <property type="project" value="TreeGrafter"/>
</dbReference>
<evidence type="ECO:0000313" key="15">
    <source>
        <dbReference type="EMBL" id="NBG88089.1"/>
    </source>
</evidence>
<evidence type="ECO:0000313" key="16">
    <source>
        <dbReference type="Proteomes" id="UP000449710"/>
    </source>
</evidence>
<organism evidence="15 16">
    <name type="scientific">Isachenkonia alkalipeptolytica</name>
    <dbReference type="NCBI Taxonomy" id="2565777"/>
    <lineage>
        <taxon>Bacteria</taxon>
        <taxon>Bacillati</taxon>
        <taxon>Bacillota</taxon>
        <taxon>Clostridia</taxon>
        <taxon>Eubacteriales</taxon>
        <taxon>Clostridiaceae</taxon>
        <taxon>Isachenkonia</taxon>
    </lineage>
</organism>
<feature type="domain" description="Helicase ATP-binding" evidence="12">
    <location>
        <begin position="33"/>
        <end position="203"/>
    </location>
</feature>
<dbReference type="InterPro" id="IPR014001">
    <property type="entry name" value="Helicase_ATP-bd"/>
</dbReference>
<dbReference type="AlphaFoldDB" id="A0AA43XKU0"/>
<reference evidence="15 16" key="1">
    <citation type="submission" date="2019-04" db="EMBL/GenBank/DDBJ databases">
        <title>Isachenkonia alkalipeptolytica gen. nov. sp. nov. a new anaerobic, alkiliphilic organothrophic bacterium capable to reduce synthesized ferrihydrite isolated from a soda lake.</title>
        <authorList>
            <person name="Toshchakov S.V."/>
            <person name="Zavarzina D.G."/>
            <person name="Zhilina T.N."/>
            <person name="Kostrikina N.A."/>
            <person name="Kublanov I.V."/>
        </authorList>
    </citation>
    <scope>NUCLEOTIDE SEQUENCE [LARGE SCALE GENOMIC DNA]</scope>
    <source>
        <strain evidence="15 16">Z-1701</strain>
    </source>
</reference>
<keyword evidence="16" id="KW-1185">Reference proteome</keyword>
<evidence type="ECO:0000256" key="8">
    <source>
        <dbReference type="ARBA" id="ARBA00047984"/>
    </source>
</evidence>
<dbReference type="PROSITE" id="PS51194">
    <property type="entry name" value="HELICASE_CTER"/>
    <property type="match status" value="1"/>
</dbReference>
<feature type="domain" description="Helicase C-terminal" evidence="13">
    <location>
        <begin position="214"/>
        <end position="375"/>
    </location>
</feature>
<keyword evidence="6" id="KW-0067">ATP-binding</keyword>
<dbReference type="InterPro" id="IPR011545">
    <property type="entry name" value="DEAD/DEAH_box_helicase_dom"/>
</dbReference>
<dbReference type="SMART" id="SM00487">
    <property type="entry name" value="DEXDc"/>
    <property type="match status" value="1"/>
</dbReference>
<dbReference type="InterPro" id="IPR044742">
    <property type="entry name" value="DEAD/DEAH_RhlB"/>
</dbReference>
<evidence type="ECO:0000259" key="12">
    <source>
        <dbReference type="PROSITE" id="PS51192"/>
    </source>
</evidence>
<feature type="domain" description="DEAD-box RNA helicase Q" evidence="14">
    <location>
        <begin position="2"/>
        <end position="30"/>
    </location>
</feature>
<gene>
    <name evidence="15" type="ORF">ISALK_06195</name>
</gene>
<feature type="compositionally biased region" description="Basic residues" evidence="11">
    <location>
        <begin position="440"/>
        <end position="473"/>
    </location>
</feature>
<evidence type="ECO:0000256" key="6">
    <source>
        <dbReference type="ARBA" id="ARBA00022840"/>
    </source>
</evidence>
<dbReference type="Pfam" id="PF00271">
    <property type="entry name" value="Helicase_C"/>
    <property type="match status" value="1"/>
</dbReference>
<feature type="region of interest" description="Disordered" evidence="11">
    <location>
        <begin position="426"/>
        <end position="473"/>
    </location>
</feature>
<dbReference type="Gene3D" id="3.40.50.300">
    <property type="entry name" value="P-loop containing nucleotide triphosphate hydrolases"/>
    <property type="match status" value="2"/>
</dbReference>
<dbReference type="GO" id="GO:0009409">
    <property type="term" value="P:response to cold"/>
    <property type="evidence" value="ECO:0007669"/>
    <property type="project" value="TreeGrafter"/>
</dbReference>
<keyword evidence="5 15" id="KW-0347">Helicase</keyword>
<dbReference type="GO" id="GO:0005829">
    <property type="term" value="C:cytosol"/>
    <property type="evidence" value="ECO:0007669"/>
    <property type="project" value="TreeGrafter"/>
</dbReference>
<evidence type="ECO:0000256" key="4">
    <source>
        <dbReference type="ARBA" id="ARBA00022801"/>
    </source>
</evidence>
<dbReference type="PANTHER" id="PTHR47963:SF5">
    <property type="entry name" value="DEAD-BOX ATP-DEPENDENT RNA HELICASE CSHA"/>
    <property type="match status" value="1"/>
</dbReference>
<dbReference type="InterPro" id="IPR001650">
    <property type="entry name" value="Helicase_C-like"/>
</dbReference>
<keyword evidence="3" id="KW-0547">Nucleotide-binding</keyword>
<dbReference type="PROSITE" id="PS51192">
    <property type="entry name" value="HELICASE_ATP_BIND_1"/>
    <property type="match status" value="1"/>
</dbReference>
<dbReference type="RefSeq" id="WP_160720231.1">
    <property type="nucleotide sequence ID" value="NZ_SUMG01000005.1"/>
</dbReference>
<evidence type="ECO:0000256" key="1">
    <source>
        <dbReference type="ARBA" id="ARBA00012552"/>
    </source>
</evidence>
<dbReference type="CDD" id="cd18787">
    <property type="entry name" value="SF2_C_DEAD"/>
    <property type="match status" value="1"/>
</dbReference>
<sequence length="473" mass="53524">MSNFKEFMVDEKILHALDKMGIVEPTDIQSQVIPHAKLDRDIIGQAQTGTGKTAAFGIPTIEKMLPDRKHPQAMVLAPTRELAIQVATEINRLSQFKKVNALAIYGGEPIDRQIKALKRNPEIIVATPGRFMDHMRRKTIRLEEMSVVILDEGDEMLNMGFIEDIETIFKELPTERQTMLFSATMPNRLKKIGERFMNNPQSIAVKSQGMTVDTIEQRYVKVKEAEKLNALCTLLTKHQPESAIIFGRTKRRVDELTEALRSNGFKAEGLHGDMRQEKRSKVLQRFRQNKIELLIATDVAARGLDVTGVTHVFNFDLPQDTESYVHRVGRTGRAGKTGIAFTFVTPKEMELLARIEEKTKKEVVKESMPSFDQLTKKGFEVTAEKIVDQIEDTDLLEARKVAKELLERYDAETVLAMALKLSTKAPKEVENVLTAESPMRSKKPQNRNNSKKGRPSHRGGRRSSRKNYGKGSN</sequence>
<dbReference type="InterPro" id="IPR014014">
    <property type="entry name" value="RNA_helicase_DEAD_Q_motif"/>
</dbReference>
<comment type="caution">
    <text evidence="15">The sequence shown here is derived from an EMBL/GenBank/DDBJ whole genome shotgun (WGS) entry which is preliminary data.</text>
</comment>
<feature type="short sequence motif" description="Q motif" evidence="10">
    <location>
        <begin position="2"/>
        <end position="30"/>
    </location>
</feature>